<reference evidence="3" key="1">
    <citation type="journal article" date="2014" name="Int. J. Syst. Evol. Microbiol.">
        <title>Complete genome sequence of Corynebacterium casei LMG S-19264T (=DSM 44701T), isolated from a smear-ripened cheese.</title>
        <authorList>
            <consortium name="US DOE Joint Genome Institute (JGI-PGF)"/>
            <person name="Walter F."/>
            <person name="Albersmeier A."/>
            <person name="Kalinowski J."/>
            <person name="Ruckert C."/>
        </authorList>
    </citation>
    <scope>NUCLEOTIDE SEQUENCE</scope>
    <source>
        <strain evidence="3">CGMCC 1.12919</strain>
    </source>
</reference>
<organism evidence="3 4">
    <name type="scientific">Chelatococcus reniformis</name>
    <dbReference type="NCBI Taxonomy" id="1494448"/>
    <lineage>
        <taxon>Bacteria</taxon>
        <taxon>Pseudomonadati</taxon>
        <taxon>Pseudomonadota</taxon>
        <taxon>Alphaproteobacteria</taxon>
        <taxon>Hyphomicrobiales</taxon>
        <taxon>Chelatococcaceae</taxon>
        <taxon>Chelatococcus</taxon>
    </lineage>
</organism>
<comment type="caution">
    <text evidence="3">The sequence shown here is derived from an EMBL/GenBank/DDBJ whole genome shotgun (WGS) entry which is preliminary data.</text>
</comment>
<dbReference type="Proteomes" id="UP000637002">
    <property type="component" value="Unassembled WGS sequence"/>
</dbReference>
<evidence type="ECO:0000259" key="2">
    <source>
        <dbReference type="Pfam" id="PF23213"/>
    </source>
</evidence>
<dbReference type="AlphaFoldDB" id="A0A916XEB6"/>
<dbReference type="InterPro" id="IPR055492">
    <property type="entry name" value="DUF7064"/>
</dbReference>
<dbReference type="RefSeq" id="WP_188609507.1">
    <property type="nucleotide sequence ID" value="NZ_BMGG01000004.1"/>
</dbReference>
<proteinExistence type="predicted"/>
<dbReference type="Pfam" id="PF23212">
    <property type="entry name" value="DUF7064"/>
    <property type="match status" value="1"/>
</dbReference>
<gene>
    <name evidence="3" type="ORF">GCM10010994_25170</name>
</gene>
<accession>A0A916XEB6</accession>
<sequence length="334" mass="37728">MITAQDLEYHYTADDDYTWAETYYIPVSVPEARIFGHIYVCVRPKLGCMQADIRFIGSVTETEFESLFIDTRFHLPAPERFSHIHGPNGLSIKAVKPPRDYRIDYVGRDGTELHMDIVGLMNPFDIHDPSENPLAGGTEAERLARSSMGSGYKGHFDMHGRFTGTLKLRGEAYDIDTVDRMNHSWGPRPEMEIPPNNSLWAQFGEDLGFRFHAHLDPSKPTGQDQKLAHGYVLDKGDVMAIMDLDLTMVRMGITPIVIDALVTDQRGRRHCLRGVPLAGAPWRAYGNAVCWIGLIRWELDGRIGYGSAQENHSLAFETHARGRRWTDSIPKITC</sequence>
<reference evidence="3" key="2">
    <citation type="submission" date="2020-09" db="EMBL/GenBank/DDBJ databases">
        <authorList>
            <person name="Sun Q."/>
            <person name="Zhou Y."/>
        </authorList>
    </citation>
    <scope>NUCLEOTIDE SEQUENCE</scope>
    <source>
        <strain evidence="3">CGMCC 1.12919</strain>
    </source>
</reference>
<evidence type="ECO:0000259" key="1">
    <source>
        <dbReference type="Pfam" id="PF23212"/>
    </source>
</evidence>
<keyword evidence="4" id="KW-1185">Reference proteome</keyword>
<dbReference type="InterPro" id="IPR055493">
    <property type="entry name" value="DUF7065"/>
</dbReference>
<evidence type="ECO:0000313" key="3">
    <source>
        <dbReference type="EMBL" id="GGC65536.1"/>
    </source>
</evidence>
<evidence type="ECO:0000313" key="4">
    <source>
        <dbReference type="Proteomes" id="UP000637002"/>
    </source>
</evidence>
<feature type="domain" description="DUF7064" evidence="1">
    <location>
        <begin position="199"/>
        <end position="309"/>
    </location>
</feature>
<dbReference type="EMBL" id="BMGG01000004">
    <property type="protein sequence ID" value="GGC65536.1"/>
    <property type="molecule type" value="Genomic_DNA"/>
</dbReference>
<name>A0A916XEB6_9HYPH</name>
<protein>
    <submittedName>
        <fullName evidence="3">Uncharacterized protein</fullName>
    </submittedName>
</protein>
<dbReference type="Pfam" id="PF23213">
    <property type="entry name" value="DUF7065"/>
    <property type="match status" value="1"/>
</dbReference>
<feature type="domain" description="DUF7065" evidence="2">
    <location>
        <begin position="154"/>
        <end position="188"/>
    </location>
</feature>